<feature type="non-terminal residue" evidence="2">
    <location>
        <position position="930"/>
    </location>
</feature>
<keyword evidence="3" id="KW-1185">Reference proteome</keyword>
<dbReference type="InterPro" id="IPR041078">
    <property type="entry name" value="Plavaka"/>
</dbReference>
<dbReference type="Proteomes" id="UP001140091">
    <property type="component" value="Unassembled WGS sequence"/>
</dbReference>
<feature type="compositionally biased region" description="Basic and acidic residues" evidence="1">
    <location>
        <begin position="543"/>
        <end position="554"/>
    </location>
</feature>
<dbReference type="OrthoDB" id="3269417at2759"/>
<feature type="region of interest" description="Disordered" evidence="1">
    <location>
        <begin position="543"/>
        <end position="564"/>
    </location>
</feature>
<evidence type="ECO:0000313" key="2">
    <source>
        <dbReference type="EMBL" id="KAJ2929678.1"/>
    </source>
</evidence>
<feature type="region of interest" description="Disordered" evidence="1">
    <location>
        <begin position="412"/>
        <end position="431"/>
    </location>
</feature>
<feature type="compositionally biased region" description="Polar residues" evidence="1">
    <location>
        <begin position="861"/>
        <end position="891"/>
    </location>
</feature>
<evidence type="ECO:0000256" key="1">
    <source>
        <dbReference type="SAM" id="MobiDB-lite"/>
    </source>
</evidence>
<gene>
    <name evidence="2" type="ORF">H1R20_g7405</name>
</gene>
<accession>A0A9W8MHY3</accession>
<sequence>MKPDWSGLIPFSPPSALQTHCKVVAASLSLPITSPDDLVNDPSIDQPIAKRKRTREIRLPARYRQDILPEPAGPVQAEQECAHQIANTSMTQVPAQTQAPNTVTLSDFFSQRNAFGVKRKYTMPAPLRPTHDPDQVLSLRDLTDIPQPPTISSLLSYGPFSNKSSFWLADWYWHSQNKSFSDFQNLIRILKEPDFSLHDAAQTDWKYAFKALGANKEDLPDNEGDWIQDDGWKSVPISIDIPFHNRMQNSGTHSYLVGHLRHRSILSIIKEKLNNPIDDQRFHYYPHHATWKAAEHFPEVDLYGELYTSQQFRDAHDEVQRLPSTPENSGLERVVVALMFGSDATTLTNFGSAQLWPCYLSFGNESKYRRCCPTEKLSHQVAYFETKIASIRSNGNFPCHRCLVSKTKADLSKLGSPSDEERSIKPRSEEERNELVKKARVEIFENGYAVDGTKVEDLLKDQSLVPVQVCSLIPLAIRSTPMFGREAIRKFGTNASEMKRRAARDFEDLLQLLEYWTTLLGSQVRLFDQTTCLTIPTKELAKEADARARRESKNSKGKPTTTSRKPASLGIYTIKFHFLEIFELSHRLPKSWYLRTDKKDYQHQMAQIERRQARLSQIRLAVGQDFIGSNQNSPLNLDATFANMLGSTCQDIYTKGFISKLKQHLLPRILQLQGFSDAEMDASQWGSVVFQDNRIFRHNIMRVNFTTYDMRRDQDVLHTSSNQCNVMMLNSAYTAKTQANEHPYLYAQVLECHALDFANPADVLRSVHLIPRFSVGTPERKEPSSPLITGAQKIWKEYFVNRFVDRDMSMRYQWGMSVGHAYMHQNFPVPVIPPIPLDFNFFPLPHDSKNDTPAKDVPLSRPSSTQILDPSQSEAQHQQLASSSTNPQPSLEPTMAIHPTCLHSTPVTSQQSLPHAGDGGEFEDQGGRWP</sequence>
<protein>
    <submittedName>
        <fullName evidence="2">Uncharacterized protein</fullName>
    </submittedName>
</protein>
<feature type="region of interest" description="Disordered" evidence="1">
    <location>
        <begin position="850"/>
        <end position="930"/>
    </location>
</feature>
<comment type="caution">
    <text evidence="2">The sequence shown here is derived from an EMBL/GenBank/DDBJ whole genome shotgun (WGS) entry which is preliminary data.</text>
</comment>
<organism evidence="2 3">
    <name type="scientific">Candolleomyces eurysporus</name>
    <dbReference type="NCBI Taxonomy" id="2828524"/>
    <lineage>
        <taxon>Eukaryota</taxon>
        <taxon>Fungi</taxon>
        <taxon>Dikarya</taxon>
        <taxon>Basidiomycota</taxon>
        <taxon>Agaricomycotina</taxon>
        <taxon>Agaricomycetes</taxon>
        <taxon>Agaricomycetidae</taxon>
        <taxon>Agaricales</taxon>
        <taxon>Agaricineae</taxon>
        <taxon>Psathyrellaceae</taxon>
        <taxon>Candolleomyces</taxon>
    </lineage>
</organism>
<evidence type="ECO:0000313" key="3">
    <source>
        <dbReference type="Proteomes" id="UP001140091"/>
    </source>
</evidence>
<feature type="compositionally biased region" description="Basic and acidic residues" evidence="1">
    <location>
        <begin position="419"/>
        <end position="431"/>
    </location>
</feature>
<feature type="compositionally biased region" description="Polar residues" evidence="1">
    <location>
        <begin position="902"/>
        <end position="913"/>
    </location>
</feature>
<dbReference type="Pfam" id="PF18759">
    <property type="entry name" value="Plavaka"/>
    <property type="match status" value="1"/>
</dbReference>
<proteinExistence type="predicted"/>
<dbReference type="EMBL" id="JANBPK010000862">
    <property type="protein sequence ID" value="KAJ2929678.1"/>
    <property type="molecule type" value="Genomic_DNA"/>
</dbReference>
<name>A0A9W8MHY3_9AGAR</name>
<reference evidence="2" key="1">
    <citation type="submission" date="2022-06" db="EMBL/GenBank/DDBJ databases">
        <title>Genome Sequence of Candolleomyces eurysporus.</title>
        <authorList>
            <person name="Buettner E."/>
        </authorList>
    </citation>
    <scope>NUCLEOTIDE SEQUENCE</scope>
    <source>
        <strain evidence="2">VTCC 930004</strain>
    </source>
</reference>
<dbReference type="AlphaFoldDB" id="A0A9W8MHY3"/>